<organism evidence="1 2">
    <name type="scientific">Polaribacter cellanae</name>
    <dbReference type="NCBI Taxonomy" id="2818493"/>
    <lineage>
        <taxon>Bacteria</taxon>
        <taxon>Pseudomonadati</taxon>
        <taxon>Bacteroidota</taxon>
        <taxon>Flavobacteriia</taxon>
        <taxon>Flavobacteriales</taxon>
        <taxon>Flavobacteriaceae</taxon>
    </lineage>
</organism>
<proteinExistence type="predicted"/>
<keyword evidence="2" id="KW-1185">Reference proteome</keyword>
<dbReference type="AlphaFoldDB" id="A0A975H890"/>
<evidence type="ECO:0000313" key="1">
    <source>
        <dbReference type="EMBL" id="QTE24316.1"/>
    </source>
</evidence>
<protein>
    <submittedName>
        <fullName evidence="1">Uncharacterized protein</fullName>
    </submittedName>
</protein>
<reference evidence="1 2" key="1">
    <citation type="submission" date="2021-03" db="EMBL/GenBank/DDBJ databases">
        <title>Complete genome of Polaribacter_sp.SM13.</title>
        <authorList>
            <person name="Jeong S.W."/>
            <person name="Bae J.W."/>
        </authorList>
    </citation>
    <scope>NUCLEOTIDE SEQUENCE [LARGE SCALE GENOMIC DNA]</scope>
    <source>
        <strain evidence="1 2">SM13</strain>
    </source>
</reference>
<evidence type="ECO:0000313" key="2">
    <source>
        <dbReference type="Proteomes" id="UP000663920"/>
    </source>
</evidence>
<dbReference type="RefSeq" id="WP_208080288.1">
    <property type="nucleotide sequence ID" value="NZ_CP071869.1"/>
</dbReference>
<dbReference type="Proteomes" id="UP000663920">
    <property type="component" value="Chromosome"/>
</dbReference>
<dbReference type="KEGG" id="pcea:J3359_08665"/>
<gene>
    <name evidence="1" type="ORF">J3359_08665</name>
</gene>
<dbReference type="EMBL" id="CP071869">
    <property type="protein sequence ID" value="QTE24316.1"/>
    <property type="molecule type" value="Genomic_DNA"/>
</dbReference>
<sequence>MITLDGFFSVMGNTGYSRKGAKTQSFSQRFAMLSMNLYRKKETDLKVNC</sequence>
<name>A0A975H890_9FLAO</name>
<accession>A0A975H890</accession>